<dbReference type="Proteomes" id="UP000643405">
    <property type="component" value="Unassembled WGS sequence"/>
</dbReference>
<keyword evidence="14" id="KW-1185">Reference proteome</keyword>
<dbReference type="SUPFAM" id="SSF54292">
    <property type="entry name" value="2Fe-2S ferredoxin-like"/>
    <property type="match status" value="1"/>
</dbReference>
<dbReference type="InterPro" id="IPR036010">
    <property type="entry name" value="2Fe-2S_ferredoxin-like_sf"/>
</dbReference>
<dbReference type="PROSITE" id="PS51384">
    <property type="entry name" value="FAD_FR"/>
    <property type="match status" value="1"/>
</dbReference>
<keyword evidence="3" id="KW-0001">2Fe-2S</keyword>
<comment type="cofactor">
    <cofactor evidence="1">
        <name>FAD</name>
        <dbReference type="ChEBI" id="CHEBI:57692"/>
    </cofactor>
</comment>
<evidence type="ECO:0000259" key="12">
    <source>
        <dbReference type="PROSITE" id="PS51384"/>
    </source>
</evidence>
<dbReference type="PRINTS" id="PR00406">
    <property type="entry name" value="CYTB5RDTASE"/>
</dbReference>
<reference evidence="13" key="1">
    <citation type="submission" date="2020-09" db="EMBL/GenBank/DDBJ databases">
        <title>Genome seq and assembly of Tianweitania sp.</title>
        <authorList>
            <person name="Chhetri G."/>
        </authorList>
    </citation>
    <scope>NUCLEOTIDE SEQUENCE</scope>
    <source>
        <strain evidence="13">Rool2</strain>
    </source>
</reference>
<evidence type="ECO:0000313" key="13">
    <source>
        <dbReference type="EMBL" id="MBD0415208.1"/>
    </source>
</evidence>
<evidence type="ECO:0000256" key="2">
    <source>
        <dbReference type="ARBA" id="ARBA00022630"/>
    </source>
</evidence>
<dbReference type="Gene3D" id="3.10.20.30">
    <property type="match status" value="1"/>
</dbReference>
<dbReference type="PRINTS" id="PR00371">
    <property type="entry name" value="FPNCR"/>
</dbReference>
<feature type="domain" description="2Fe-2S ferredoxin-type" evidence="11">
    <location>
        <begin position="306"/>
        <end position="390"/>
    </location>
</feature>
<dbReference type="CDD" id="cd06215">
    <property type="entry name" value="FNR_iron_sulfur_binding_1"/>
    <property type="match status" value="1"/>
</dbReference>
<keyword evidence="6" id="KW-0560">Oxidoreductase</keyword>
<dbReference type="InterPro" id="IPR001041">
    <property type="entry name" value="2Fe-2S_ferredoxin-type"/>
</dbReference>
<dbReference type="GO" id="GO:0046872">
    <property type="term" value="F:metal ion binding"/>
    <property type="evidence" value="ECO:0007669"/>
    <property type="project" value="UniProtKB-KW"/>
</dbReference>
<dbReference type="PANTHER" id="PTHR47354">
    <property type="entry name" value="NADH OXIDOREDUCTASE HCR"/>
    <property type="match status" value="1"/>
</dbReference>
<evidence type="ECO:0000256" key="3">
    <source>
        <dbReference type="ARBA" id="ARBA00022714"/>
    </source>
</evidence>
<keyword evidence="4" id="KW-0479">Metal-binding</keyword>
<dbReference type="SUPFAM" id="SSF52343">
    <property type="entry name" value="Ferredoxin reductase-like, C-terminal NADP-linked domain"/>
    <property type="match status" value="1"/>
</dbReference>
<sequence>MCRVHTLPSPKRTSKSLRHGMSIGCGRMDTRTLSPTLEDVWATRFWDSERDDTLVCLDVHQETHDVKTFTFASADGKLFNFKAGQYFLFDFNFGFEEESRCYSISSSPQRNTTFSITVKRVAGGRISNWMHDNFVQGSQIKAQGPLGTFIRPTAGNKKFLLLSGGSGITPVMSMVRELADTCEQADVIFVHAARTPKDLIFRDELASLAGRLKHLRLHFLPEHITGEPAWPGLAGRISPEFFKLAVPDLSERIVMCCGPMPFMSAARTIAADAGVPPSHYIEESFEAAILDIAPKVEAEAAKTTVFAIEFAKQARRIDVSSEQTVLSSAKKAGIRIPSSCANGVCGTCKSKLVSGAVDMKHNGGIRQREIDAGFFLPCCSKPISDLVIDR</sequence>
<dbReference type="InterPro" id="IPR008333">
    <property type="entry name" value="Cbr1-like_FAD-bd_dom"/>
</dbReference>
<comment type="caution">
    <text evidence="13">The sequence shown here is derived from an EMBL/GenBank/DDBJ whole genome shotgun (WGS) entry which is preliminary data.</text>
</comment>
<dbReference type="InterPro" id="IPR050415">
    <property type="entry name" value="MRET"/>
</dbReference>
<organism evidence="13 14">
    <name type="scientific">Oryzicola mucosus</name>
    <dbReference type="NCBI Taxonomy" id="2767425"/>
    <lineage>
        <taxon>Bacteria</taxon>
        <taxon>Pseudomonadati</taxon>
        <taxon>Pseudomonadota</taxon>
        <taxon>Alphaproteobacteria</taxon>
        <taxon>Hyphomicrobiales</taxon>
        <taxon>Phyllobacteriaceae</taxon>
        <taxon>Oryzicola</taxon>
    </lineage>
</organism>
<proteinExistence type="inferred from homology"/>
<dbReference type="Pfam" id="PF00970">
    <property type="entry name" value="FAD_binding_6"/>
    <property type="match status" value="1"/>
</dbReference>
<evidence type="ECO:0000256" key="8">
    <source>
        <dbReference type="ARBA" id="ARBA00023014"/>
    </source>
</evidence>
<comment type="cofactor">
    <cofactor evidence="9">
        <name>[2Fe-2S] cluster</name>
        <dbReference type="ChEBI" id="CHEBI:190135"/>
    </cofactor>
</comment>
<dbReference type="AlphaFoldDB" id="A0A8J6PW68"/>
<evidence type="ECO:0000313" key="14">
    <source>
        <dbReference type="Proteomes" id="UP000643405"/>
    </source>
</evidence>
<dbReference type="GO" id="GO:0051537">
    <property type="term" value="F:2 iron, 2 sulfur cluster binding"/>
    <property type="evidence" value="ECO:0007669"/>
    <property type="project" value="UniProtKB-KW"/>
</dbReference>
<dbReference type="PROSITE" id="PS00197">
    <property type="entry name" value="2FE2S_FER_1"/>
    <property type="match status" value="1"/>
</dbReference>
<evidence type="ECO:0000256" key="4">
    <source>
        <dbReference type="ARBA" id="ARBA00022723"/>
    </source>
</evidence>
<dbReference type="Gene3D" id="3.40.50.80">
    <property type="entry name" value="Nucleotide-binding domain of ferredoxin-NADP reductase (FNR) module"/>
    <property type="match status" value="1"/>
</dbReference>
<dbReference type="CDD" id="cd00207">
    <property type="entry name" value="fer2"/>
    <property type="match status" value="1"/>
</dbReference>
<evidence type="ECO:0000256" key="7">
    <source>
        <dbReference type="ARBA" id="ARBA00023004"/>
    </source>
</evidence>
<dbReference type="EMBL" id="JACVVX010000003">
    <property type="protein sequence ID" value="MBD0415208.1"/>
    <property type="molecule type" value="Genomic_DNA"/>
</dbReference>
<dbReference type="InterPro" id="IPR039261">
    <property type="entry name" value="FNR_nucleotide-bd"/>
</dbReference>
<dbReference type="PROSITE" id="PS51085">
    <property type="entry name" value="2FE2S_FER_2"/>
    <property type="match status" value="1"/>
</dbReference>
<dbReference type="Pfam" id="PF00111">
    <property type="entry name" value="Fer2"/>
    <property type="match status" value="1"/>
</dbReference>
<dbReference type="InterPro" id="IPR006058">
    <property type="entry name" value="2Fe2S_fd_BS"/>
</dbReference>
<evidence type="ECO:0000256" key="1">
    <source>
        <dbReference type="ARBA" id="ARBA00001974"/>
    </source>
</evidence>
<accession>A0A8J6PW68</accession>
<evidence type="ECO:0000256" key="5">
    <source>
        <dbReference type="ARBA" id="ARBA00022827"/>
    </source>
</evidence>
<keyword evidence="7" id="KW-0408">Iron</keyword>
<keyword evidence="5" id="KW-0274">FAD</keyword>
<dbReference type="Pfam" id="PF00175">
    <property type="entry name" value="NAD_binding_1"/>
    <property type="match status" value="1"/>
</dbReference>
<dbReference type="GO" id="GO:0016491">
    <property type="term" value="F:oxidoreductase activity"/>
    <property type="evidence" value="ECO:0007669"/>
    <property type="project" value="UniProtKB-KW"/>
</dbReference>
<dbReference type="InterPro" id="IPR001709">
    <property type="entry name" value="Flavoprot_Pyr_Nucl_cyt_Rdtase"/>
</dbReference>
<dbReference type="InterPro" id="IPR017938">
    <property type="entry name" value="Riboflavin_synthase-like_b-brl"/>
</dbReference>
<keyword evidence="8" id="KW-0411">Iron-sulfur</keyword>
<protein>
    <submittedName>
        <fullName evidence="13">Hybrid-cluster NAD(P)-dependent oxidoreductase</fullName>
    </submittedName>
</protein>
<comment type="similarity">
    <text evidence="10">In the N-terminal section; belongs to the FAD-binding oxidoreductase type 6 family.</text>
</comment>
<evidence type="ECO:0000256" key="9">
    <source>
        <dbReference type="ARBA" id="ARBA00034078"/>
    </source>
</evidence>
<dbReference type="SUPFAM" id="SSF63380">
    <property type="entry name" value="Riboflavin synthase domain-like"/>
    <property type="match status" value="1"/>
</dbReference>
<dbReference type="Gene3D" id="2.40.30.10">
    <property type="entry name" value="Translation factors"/>
    <property type="match status" value="1"/>
</dbReference>
<feature type="domain" description="FAD-binding FR-type" evidence="12">
    <location>
        <begin position="49"/>
        <end position="152"/>
    </location>
</feature>
<evidence type="ECO:0000256" key="6">
    <source>
        <dbReference type="ARBA" id="ARBA00023002"/>
    </source>
</evidence>
<dbReference type="PANTHER" id="PTHR47354:SF6">
    <property type="entry name" value="NADH OXIDOREDUCTASE HCR"/>
    <property type="match status" value="1"/>
</dbReference>
<name>A0A8J6PW68_9HYPH</name>
<dbReference type="InterPro" id="IPR012675">
    <property type="entry name" value="Beta-grasp_dom_sf"/>
</dbReference>
<dbReference type="InterPro" id="IPR001433">
    <property type="entry name" value="OxRdtase_FAD/NAD-bd"/>
</dbReference>
<gene>
    <name evidence="13" type="ORF">ICI42_11130</name>
</gene>
<keyword evidence="2" id="KW-0285">Flavoprotein</keyword>
<evidence type="ECO:0000259" key="11">
    <source>
        <dbReference type="PROSITE" id="PS51085"/>
    </source>
</evidence>
<evidence type="ECO:0000256" key="10">
    <source>
        <dbReference type="ARBA" id="ARBA00061434"/>
    </source>
</evidence>
<dbReference type="InterPro" id="IPR017927">
    <property type="entry name" value="FAD-bd_FR_type"/>
</dbReference>